<feature type="region of interest" description="Disordered" evidence="1">
    <location>
        <begin position="1"/>
        <end position="41"/>
    </location>
</feature>
<gene>
    <name evidence="2" type="ORF">NW755_014308</name>
</gene>
<proteinExistence type="predicted"/>
<sequence length="223" mass="25030">MASRRTLAKLQSQTRVPFGDEPQVDPVSSEDDSSPGWECQDTDEVEVAAQLLETLRKSPERDDAPKPQEARSRRSGTTTPWNPHNLVMNTERGQIHRPTLTRKLLQILGEFPVEDDASDNKNTEPKFQDPLWLIAGLAKRGWNLHGAQGNLKHSAVLTSAGLPPEESRLLSKWTPRALQEIEKEQSRYFEHGILGSKSDVAPDLDPIEHGLVTEEKSRVLFQT</sequence>
<dbReference type="Proteomes" id="UP001152087">
    <property type="component" value="Unassembled WGS sequence"/>
</dbReference>
<accession>A0A9W8UT29</accession>
<organism evidence="2 3">
    <name type="scientific">Fusarium falciforme</name>
    <dbReference type="NCBI Taxonomy" id="195108"/>
    <lineage>
        <taxon>Eukaryota</taxon>
        <taxon>Fungi</taxon>
        <taxon>Dikarya</taxon>
        <taxon>Ascomycota</taxon>
        <taxon>Pezizomycotina</taxon>
        <taxon>Sordariomycetes</taxon>
        <taxon>Hypocreomycetidae</taxon>
        <taxon>Hypocreales</taxon>
        <taxon>Nectriaceae</taxon>
        <taxon>Fusarium</taxon>
        <taxon>Fusarium solani species complex</taxon>
    </lineage>
</organism>
<reference evidence="2" key="1">
    <citation type="submission" date="2022-09" db="EMBL/GenBank/DDBJ databases">
        <title>Fusarium specimens isolated from Avocado Roots.</title>
        <authorList>
            <person name="Stajich J."/>
            <person name="Roper C."/>
            <person name="Heimlech-Rivalta G."/>
        </authorList>
    </citation>
    <scope>NUCLEOTIDE SEQUENCE</scope>
    <source>
        <strain evidence="2">A02</strain>
    </source>
</reference>
<keyword evidence="3" id="KW-1185">Reference proteome</keyword>
<dbReference type="AlphaFoldDB" id="A0A9W8UT29"/>
<evidence type="ECO:0000256" key="1">
    <source>
        <dbReference type="SAM" id="MobiDB-lite"/>
    </source>
</evidence>
<evidence type="ECO:0000313" key="3">
    <source>
        <dbReference type="Proteomes" id="UP001152087"/>
    </source>
</evidence>
<comment type="caution">
    <text evidence="2">The sequence shown here is derived from an EMBL/GenBank/DDBJ whole genome shotgun (WGS) entry which is preliminary data.</text>
</comment>
<evidence type="ECO:0000313" key="2">
    <source>
        <dbReference type="EMBL" id="KAJ4176635.1"/>
    </source>
</evidence>
<feature type="compositionally biased region" description="Basic and acidic residues" evidence="1">
    <location>
        <begin position="54"/>
        <end position="72"/>
    </location>
</feature>
<dbReference type="EMBL" id="JAOQAV010000168">
    <property type="protein sequence ID" value="KAJ4176635.1"/>
    <property type="molecule type" value="Genomic_DNA"/>
</dbReference>
<feature type="region of interest" description="Disordered" evidence="1">
    <location>
        <begin position="53"/>
        <end position="86"/>
    </location>
</feature>
<protein>
    <submittedName>
        <fullName evidence="2">Uncharacterized protein</fullName>
    </submittedName>
</protein>
<name>A0A9W8UT29_9HYPO</name>
<feature type="compositionally biased region" description="Polar residues" evidence="1">
    <location>
        <begin position="75"/>
        <end position="86"/>
    </location>
</feature>